<accession>A0A6N2XXN1</accession>
<dbReference type="EMBL" id="CACRTL010000003">
    <property type="protein sequence ID" value="VYT58290.1"/>
    <property type="molecule type" value="Genomic_DNA"/>
</dbReference>
<dbReference type="GeneID" id="64196679"/>
<dbReference type="RefSeq" id="WP_003538500.1">
    <property type="nucleotide sequence ID" value="NZ_AP031443.1"/>
</dbReference>
<name>A0A6N2XXN1_9FIRM</name>
<gene>
    <name evidence="2" type="ORF">CRLFYP8_00755</name>
</gene>
<feature type="chain" id="PRO_5044425985" description="SipW-cognate class signal peptide" evidence="1">
    <location>
        <begin position="27"/>
        <end position="213"/>
    </location>
</feature>
<reference evidence="2" key="1">
    <citation type="submission" date="2019-11" db="EMBL/GenBank/DDBJ databases">
        <authorList>
            <person name="Feng L."/>
        </authorList>
    </citation>
    <scope>NUCLEOTIDE SEQUENCE</scope>
    <source>
        <strain evidence="2">CramosumLFYP8</strain>
    </source>
</reference>
<keyword evidence="1" id="KW-0732">Signal</keyword>
<dbReference type="InterPro" id="IPR023833">
    <property type="entry name" value="Signal_pept_SipW-depend-type"/>
</dbReference>
<organism evidence="2">
    <name type="scientific">Thomasclavelia ramosa</name>
    <dbReference type="NCBI Taxonomy" id="1547"/>
    <lineage>
        <taxon>Bacteria</taxon>
        <taxon>Bacillati</taxon>
        <taxon>Bacillota</taxon>
        <taxon>Erysipelotrichia</taxon>
        <taxon>Erysipelotrichales</taxon>
        <taxon>Coprobacillaceae</taxon>
        <taxon>Thomasclavelia</taxon>
    </lineage>
</organism>
<proteinExistence type="predicted"/>
<evidence type="ECO:0000256" key="1">
    <source>
        <dbReference type="SAM" id="SignalP"/>
    </source>
</evidence>
<dbReference type="PROSITE" id="PS51257">
    <property type="entry name" value="PROKAR_LIPOPROTEIN"/>
    <property type="match status" value="1"/>
</dbReference>
<evidence type="ECO:0000313" key="2">
    <source>
        <dbReference type="EMBL" id="VYT58290.1"/>
    </source>
</evidence>
<feature type="signal peptide" evidence="1">
    <location>
        <begin position="1"/>
        <end position="26"/>
    </location>
</feature>
<dbReference type="AlphaFoldDB" id="A0A6N2XXN1"/>
<sequence>MSKKKRTIMSLIVLLGCVLAVSATLAWFTDSDETKNRIRIGEFGIDVIESSTNPDASVSEDGIKYDDPVVIGQEKSKIVDIKNTEELDAFIRVTVEKVWMDEDGNILSDKDPDKIVIRGIDEDKWIYKATGEKGKSYYYLKMPLKSNETVNLFKSFIIENNFTSHEETMSYANLKSKIIITANGVQADDGANAVATQNWDSIIVENGQLVSID</sequence>
<evidence type="ECO:0008006" key="3">
    <source>
        <dbReference type="Google" id="ProtNLM"/>
    </source>
</evidence>
<dbReference type="NCBIfam" id="TIGR04088">
    <property type="entry name" value="cognate_SipW"/>
    <property type="match status" value="1"/>
</dbReference>
<protein>
    <recommendedName>
        <fullName evidence="3">SipW-cognate class signal peptide</fullName>
    </recommendedName>
</protein>